<sequence length="389" mass="45478">MESSGTMCPFNVGSTDISLTENKTLDQSSAQTNFNVKEQHFRCSHRMDSSSRLSDGDLHGSDRFFTGASASSTGASGTISGSCNRLSRDFSQHFDFSFILLFWYLCGNLFNHCFCDNLDHGFRNGLHHGFCNGLHHGFRNGLLYSGFSSNRLTDKVFYQWFFSSFSNGDRFFLCQGLCLHFIQLLWLQLNDRFSLLFYRSLNFSRLLCWGLNNWSFFNNWGWGFNLNFCWSFFHHRLWFWFWHGLRLSYFNGLWLRLHNGLRLRLHNCNGLRLCNGFWFWLHHCNGLWFRLHHCNGLRLHHCNGLRLFHNGFYYGGFHNRDCNWNNLWDLHWSSSQFSNWCFSHLLWDGCRGAPTAIPGVPLAGGLAACCSSRILLWACCKSESTNMWD</sequence>
<proteinExistence type="predicted"/>
<evidence type="ECO:0000313" key="2">
    <source>
        <dbReference type="Proteomes" id="UP000518266"/>
    </source>
</evidence>
<comment type="caution">
    <text evidence="1">The sequence shown here is derived from an EMBL/GenBank/DDBJ whole genome shotgun (WGS) entry which is preliminary data.</text>
</comment>
<dbReference type="Proteomes" id="UP000518266">
    <property type="component" value="Unassembled WGS sequence"/>
</dbReference>
<dbReference type="EMBL" id="JAAKFY010000010">
    <property type="protein sequence ID" value="KAF3851728.1"/>
    <property type="molecule type" value="Genomic_DNA"/>
</dbReference>
<gene>
    <name evidence="1" type="ORF">F7725_013500</name>
</gene>
<accession>A0A7J5YU95</accession>
<organism evidence="1 2">
    <name type="scientific">Dissostichus mawsoni</name>
    <name type="common">Antarctic cod</name>
    <dbReference type="NCBI Taxonomy" id="36200"/>
    <lineage>
        <taxon>Eukaryota</taxon>
        <taxon>Metazoa</taxon>
        <taxon>Chordata</taxon>
        <taxon>Craniata</taxon>
        <taxon>Vertebrata</taxon>
        <taxon>Euteleostomi</taxon>
        <taxon>Actinopterygii</taxon>
        <taxon>Neopterygii</taxon>
        <taxon>Teleostei</taxon>
        <taxon>Neoteleostei</taxon>
        <taxon>Acanthomorphata</taxon>
        <taxon>Eupercaria</taxon>
        <taxon>Perciformes</taxon>
        <taxon>Notothenioidei</taxon>
        <taxon>Nototheniidae</taxon>
        <taxon>Dissostichus</taxon>
    </lineage>
</organism>
<protein>
    <submittedName>
        <fullName evidence="1">Uncharacterized protein</fullName>
    </submittedName>
</protein>
<reference evidence="1 2" key="1">
    <citation type="submission" date="2020-03" db="EMBL/GenBank/DDBJ databases">
        <title>Dissostichus mawsoni Genome sequencing and assembly.</title>
        <authorList>
            <person name="Park H."/>
        </authorList>
    </citation>
    <scope>NUCLEOTIDE SEQUENCE [LARGE SCALE GENOMIC DNA]</scope>
    <source>
        <strain evidence="1">DM0001</strain>
        <tissue evidence="1">Muscle</tissue>
    </source>
</reference>
<evidence type="ECO:0000313" key="1">
    <source>
        <dbReference type="EMBL" id="KAF3851728.1"/>
    </source>
</evidence>
<name>A0A7J5YU95_DISMA</name>
<dbReference type="AlphaFoldDB" id="A0A7J5YU95"/>
<keyword evidence="2" id="KW-1185">Reference proteome</keyword>